<dbReference type="Gene3D" id="3.40.50.720">
    <property type="entry name" value="NAD(P)-binding Rossmann-like Domain"/>
    <property type="match status" value="1"/>
</dbReference>
<dbReference type="PANTHER" id="PTHR43180:SF31">
    <property type="entry name" value="CHAIN DEHYDROGENASE_REDUCTASE, PUTATIVE (AFU_ORTHOLOGUE AFUA_2G16570)-RELATED"/>
    <property type="match status" value="1"/>
</dbReference>
<comment type="similarity">
    <text evidence="1">Belongs to the short-chain dehydrogenases/reductases (SDR) family.</text>
</comment>
<organism evidence="4 5">
    <name type="scientific">Zasmidium cellare</name>
    <name type="common">Wine cellar mold</name>
    <name type="synonym">Racodium cellare</name>
    <dbReference type="NCBI Taxonomy" id="395010"/>
    <lineage>
        <taxon>Eukaryota</taxon>
        <taxon>Fungi</taxon>
        <taxon>Dikarya</taxon>
        <taxon>Ascomycota</taxon>
        <taxon>Pezizomycotina</taxon>
        <taxon>Dothideomycetes</taxon>
        <taxon>Dothideomycetidae</taxon>
        <taxon>Mycosphaerellales</taxon>
        <taxon>Mycosphaerellaceae</taxon>
        <taxon>Zasmidium</taxon>
    </lineage>
</organism>
<keyword evidence="2" id="KW-0521">NADP</keyword>
<dbReference type="Pfam" id="PF00106">
    <property type="entry name" value="adh_short"/>
    <property type="match status" value="1"/>
</dbReference>
<comment type="caution">
    <text evidence="4">The sequence shown here is derived from an EMBL/GenBank/DDBJ whole genome shotgun (WGS) entry which is preliminary data.</text>
</comment>
<evidence type="ECO:0000256" key="3">
    <source>
        <dbReference type="ARBA" id="ARBA00023002"/>
    </source>
</evidence>
<evidence type="ECO:0000313" key="5">
    <source>
        <dbReference type="Proteomes" id="UP001305779"/>
    </source>
</evidence>
<keyword evidence="3" id="KW-0560">Oxidoreductase</keyword>
<gene>
    <name evidence="4" type="ORF">PRZ48_007812</name>
</gene>
<dbReference type="PRINTS" id="PR00081">
    <property type="entry name" value="GDHRDH"/>
</dbReference>
<dbReference type="InterPro" id="IPR020904">
    <property type="entry name" value="Sc_DH/Rdtase_CS"/>
</dbReference>
<name>A0ABR0EL60_ZASCE</name>
<protein>
    <submittedName>
        <fullName evidence="4">Uncharacterized protein</fullName>
    </submittedName>
</protein>
<evidence type="ECO:0000313" key="4">
    <source>
        <dbReference type="EMBL" id="KAK4502001.1"/>
    </source>
</evidence>
<keyword evidence="5" id="KW-1185">Reference proteome</keyword>
<evidence type="ECO:0000256" key="1">
    <source>
        <dbReference type="ARBA" id="ARBA00006484"/>
    </source>
</evidence>
<evidence type="ECO:0000256" key="2">
    <source>
        <dbReference type="ARBA" id="ARBA00022857"/>
    </source>
</evidence>
<sequence length="311" mass="34640">MSAKSPVPRYSWTGPVDHTIPVDKSKIKGKSVIITGGANGMGEVAARRFIIDGAFVTVGDMDVKRGEALEAELKGKLKFVKCNIKSWEDQVALFETAIADGRGVDVVIANAGISRSSGDNPNGPPEKPDLNIVETNVNGTLYTFKLATHYFRKQPIERDRSFMMTGSLTAWIDSPGNWEYTASKYALRGLMRTVRRSSWEQGIRINFIGPNYIKSAIRTPEYEKYLMDLGVRFGEAEDVASCMERLAADHTINGHSLMIVPRAVAKEGYMDVQDDDHVDGKREYFAGEQAIQLNIIKDQWLDGVPTQIYKR</sequence>
<dbReference type="Proteomes" id="UP001305779">
    <property type="component" value="Unassembled WGS sequence"/>
</dbReference>
<dbReference type="PANTHER" id="PTHR43180">
    <property type="entry name" value="3-OXOACYL-(ACYL-CARRIER-PROTEIN) REDUCTASE (AFU_ORTHOLOGUE AFUA_6G11210)"/>
    <property type="match status" value="1"/>
</dbReference>
<proteinExistence type="inferred from homology"/>
<dbReference type="EMBL" id="JAXOVC010000005">
    <property type="protein sequence ID" value="KAK4502001.1"/>
    <property type="molecule type" value="Genomic_DNA"/>
</dbReference>
<reference evidence="4 5" key="1">
    <citation type="journal article" date="2023" name="G3 (Bethesda)">
        <title>A chromosome-level genome assembly of Zasmidium syzygii isolated from banana leaves.</title>
        <authorList>
            <person name="van Westerhoven A.C."/>
            <person name="Mehrabi R."/>
            <person name="Talebi R."/>
            <person name="Steentjes M.B.F."/>
            <person name="Corcolon B."/>
            <person name="Chong P.A."/>
            <person name="Kema G.H.J."/>
            <person name="Seidl M.F."/>
        </authorList>
    </citation>
    <scope>NUCLEOTIDE SEQUENCE [LARGE SCALE GENOMIC DNA]</scope>
    <source>
        <strain evidence="4 5">P124</strain>
    </source>
</reference>
<dbReference type="InterPro" id="IPR036291">
    <property type="entry name" value="NAD(P)-bd_dom_sf"/>
</dbReference>
<accession>A0ABR0EL60</accession>
<dbReference type="SUPFAM" id="SSF51735">
    <property type="entry name" value="NAD(P)-binding Rossmann-fold domains"/>
    <property type="match status" value="1"/>
</dbReference>
<dbReference type="InterPro" id="IPR002347">
    <property type="entry name" value="SDR_fam"/>
</dbReference>
<dbReference type="PROSITE" id="PS00061">
    <property type="entry name" value="ADH_SHORT"/>
    <property type="match status" value="1"/>
</dbReference>